<evidence type="ECO:0000256" key="7">
    <source>
        <dbReference type="RuleBase" id="RU003879"/>
    </source>
</evidence>
<evidence type="ECO:0000256" key="8">
    <source>
        <dbReference type="SAM" id="Phobius"/>
    </source>
</evidence>
<dbReference type="GO" id="GO:0005886">
    <property type="term" value="C:plasma membrane"/>
    <property type="evidence" value="ECO:0007669"/>
    <property type="project" value="UniProtKB-SubCell"/>
</dbReference>
<dbReference type="InterPro" id="IPR003400">
    <property type="entry name" value="ExbD"/>
</dbReference>
<evidence type="ECO:0000256" key="3">
    <source>
        <dbReference type="ARBA" id="ARBA00022475"/>
    </source>
</evidence>
<dbReference type="Pfam" id="PF02472">
    <property type="entry name" value="ExbD"/>
    <property type="match status" value="1"/>
</dbReference>
<dbReference type="EMBL" id="AYKH01000005">
    <property type="protein sequence ID" value="ROO29256.1"/>
    <property type="molecule type" value="Genomic_DNA"/>
</dbReference>
<evidence type="ECO:0000256" key="6">
    <source>
        <dbReference type="ARBA" id="ARBA00023136"/>
    </source>
</evidence>
<protein>
    <submittedName>
        <fullName evidence="9">Biopolymer transportern ExbD</fullName>
    </submittedName>
</protein>
<evidence type="ECO:0000313" key="9">
    <source>
        <dbReference type="EMBL" id="ROO29256.1"/>
    </source>
</evidence>
<organism evidence="9 10">
    <name type="scientific">Salinisphaera orenii MK-B5</name>
    <dbReference type="NCBI Taxonomy" id="856730"/>
    <lineage>
        <taxon>Bacteria</taxon>
        <taxon>Pseudomonadati</taxon>
        <taxon>Pseudomonadota</taxon>
        <taxon>Gammaproteobacteria</taxon>
        <taxon>Salinisphaerales</taxon>
        <taxon>Salinisphaeraceae</taxon>
        <taxon>Salinisphaera</taxon>
    </lineage>
</organism>
<feature type="transmembrane region" description="Helical" evidence="8">
    <location>
        <begin position="24"/>
        <end position="48"/>
    </location>
</feature>
<keyword evidence="6 8" id="KW-0472">Membrane</keyword>
<keyword evidence="10" id="KW-1185">Reference proteome</keyword>
<reference evidence="9 10" key="1">
    <citation type="submission" date="2013-10" db="EMBL/GenBank/DDBJ databases">
        <title>Salinisphaera orenii MK-B5 Genome Sequencing.</title>
        <authorList>
            <person name="Lai Q."/>
            <person name="Li C."/>
            <person name="Shao Z."/>
        </authorList>
    </citation>
    <scope>NUCLEOTIDE SEQUENCE [LARGE SCALE GENOMIC DNA]</scope>
    <source>
        <strain evidence="9 10">MK-B5</strain>
    </source>
</reference>
<keyword evidence="5 8" id="KW-1133">Transmembrane helix</keyword>
<dbReference type="AlphaFoldDB" id="A0A423PUH1"/>
<evidence type="ECO:0000256" key="1">
    <source>
        <dbReference type="ARBA" id="ARBA00004162"/>
    </source>
</evidence>
<comment type="similarity">
    <text evidence="2 7">Belongs to the ExbD/TolR family.</text>
</comment>
<name>A0A423PUH1_9GAMM</name>
<dbReference type="PANTHER" id="PTHR30558:SF3">
    <property type="entry name" value="BIOPOLYMER TRANSPORT PROTEIN EXBD-RELATED"/>
    <property type="match status" value="1"/>
</dbReference>
<dbReference type="RefSeq" id="WP_123590697.1">
    <property type="nucleotide sequence ID" value="NZ_AYKH01000005.1"/>
</dbReference>
<keyword evidence="3" id="KW-1003">Cell membrane</keyword>
<sequence length="149" mass="15804">MTTSRTTAPRSFSDHGSARRRRSLVSLTPLIDVVFILLLFFMLASSFVDLRSITLDTPAAGGGAPSIEGALLIEVRVDGVRFAGRYLSLDDLAARIRGQLARQPDRRVLVQPAAGVDLQATVRVLDRLSNAGVRNLSLMDQGASGGGGG</sequence>
<dbReference type="PANTHER" id="PTHR30558">
    <property type="entry name" value="EXBD MEMBRANE COMPONENT OF PMF-DRIVEN MACROMOLECULE IMPORT SYSTEM"/>
    <property type="match status" value="1"/>
</dbReference>
<evidence type="ECO:0000256" key="5">
    <source>
        <dbReference type="ARBA" id="ARBA00022989"/>
    </source>
</evidence>
<gene>
    <name evidence="9" type="ORF">SAOR_04220</name>
</gene>
<evidence type="ECO:0000256" key="4">
    <source>
        <dbReference type="ARBA" id="ARBA00022692"/>
    </source>
</evidence>
<comment type="caution">
    <text evidence="9">The sequence shown here is derived from an EMBL/GenBank/DDBJ whole genome shotgun (WGS) entry which is preliminary data.</text>
</comment>
<dbReference type="Gene3D" id="3.30.420.270">
    <property type="match status" value="1"/>
</dbReference>
<dbReference type="GO" id="GO:0015031">
    <property type="term" value="P:protein transport"/>
    <property type="evidence" value="ECO:0007669"/>
    <property type="project" value="UniProtKB-KW"/>
</dbReference>
<evidence type="ECO:0000256" key="2">
    <source>
        <dbReference type="ARBA" id="ARBA00005811"/>
    </source>
</evidence>
<keyword evidence="7" id="KW-0813">Transport</keyword>
<accession>A0A423PUH1</accession>
<dbReference type="GO" id="GO:0022857">
    <property type="term" value="F:transmembrane transporter activity"/>
    <property type="evidence" value="ECO:0007669"/>
    <property type="project" value="InterPro"/>
</dbReference>
<comment type="subcellular location">
    <subcellularLocation>
        <location evidence="1">Cell membrane</location>
        <topology evidence="1">Single-pass membrane protein</topology>
    </subcellularLocation>
    <subcellularLocation>
        <location evidence="7">Cell membrane</location>
        <topology evidence="7">Single-pass type II membrane protein</topology>
    </subcellularLocation>
</comment>
<keyword evidence="4 7" id="KW-0812">Transmembrane</keyword>
<proteinExistence type="inferred from homology"/>
<keyword evidence="7" id="KW-0653">Protein transport</keyword>
<dbReference type="Proteomes" id="UP000283993">
    <property type="component" value="Unassembled WGS sequence"/>
</dbReference>
<evidence type="ECO:0000313" key="10">
    <source>
        <dbReference type="Proteomes" id="UP000283993"/>
    </source>
</evidence>